<evidence type="ECO:0000256" key="9">
    <source>
        <dbReference type="RuleBase" id="RU003357"/>
    </source>
</evidence>
<organism evidence="13 14">
    <name type="scientific">Pedobacter segetis</name>
    <dbReference type="NCBI Taxonomy" id="2793069"/>
    <lineage>
        <taxon>Bacteria</taxon>
        <taxon>Pseudomonadati</taxon>
        <taxon>Bacteroidota</taxon>
        <taxon>Sphingobacteriia</taxon>
        <taxon>Sphingobacteriales</taxon>
        <taxon>Sphingobacteriaceae</taxon>
        <taxon>Pedobacter</taxon>
    </lineage>
</organism>
<dbReference type="Proteomes" id="UP000660024">
    <property type="component" value="Unassembled WGS sequence"/>
</dbReference>
<evidence type="ECO:0000313" key="14">
    <source>
        <dbReference type="Proteomes" id="UP000660024"/>
    </source>
</evidence>
<dbReference type="InterPro" id="IPR023996">
    <property type="entry name" value="TonB-dep_OMP_SusC/RagA"/>
</dbReference>
<keyword evidence="4 8" id="KW-0812">Transmembrane</keyword>
<evidence type="ECO:0000256" key="5">
    <source>
        <dbReference type="ARBA" id="ARBA00023077"/>
    </source>
</evidence>
<feature type="chain" id="PRO_5046384581" evidence="10">
    <location>
        <begin position="25"/>
        <end position="1025"/>
    </location>
</feature>
<feature type="domain" description="TonB-dependent receptor-like beta-barrel" evidence="11">
    <location>
        <begin position="402"/>
        <end position="982"/>
    </location>
</feature>
<feature type="signal peptide" evidence="10">
    <location>
        <begin position="1"/>
        <end position="24"/>
    </location>
</feature>
<dbReference type="InterPro" id="IPR012910">
    <property type="entry name" value="Plug_dom"/>
</dbReference>
<dbReference type="SUPFAM" id="SSF49464">
    <property type="entry name" value="Carboxypeptidase regulatory domain-like"/>
    <property type="match status" value="1"/>
</dbReference>
<dbReference type="RefSeq" id="WP_200586416.1">
    <property type="nucleotide sequence ID" value="NZ_JAEHFY010000015.1"/>
</dbReference>
<keyword evidence="6 8" id="KW-0472">Membrane</keyword>
<dbReference type="Gene3D" id="2.40.170.20">
    <property type="entry name" value="TonB-dependent receptor, beta-barrel domain"/>
    <property type="match status" value="1"/>
</dbReference>
<evidence type="ECO:0000256" key="1">
    <source>
        <dbReference type="ARBA" id="ARBA00004571"/>
    </source>
</evidence>
<dbReference type="Gene3D" id="2.60.40.1120">
    <property type="entry name" value="Carboxypeptidase-like, regulatory domain"/>
    <property type="match status" value="1"/>
</dbReference>
<evidence type="ECO:0000256" key="4">
    <source>
        <dbReference type="ARBA" id="ARBA00022692"/>
    </source>
</evidence>
<evidence type="ECO:0000256" key="7">
    <source>
        <dbReference type="ARBA" id="ARBA00023237"/>
    </source>
</evidence>
<keyword evidence="5 9" id="KW-0798">TonB box</keyword>
<comment type="caution">
    <text evidence="13">The sequence shown here is derived from an EMBL/GenBank/DDBJ whole genome shotgun (WGS) entry which is preliminary data.</text>
</comment>
<dbReference type="EMBL" id="JAEHFY010000015">
    <property type="protein sequence ID" value="MBK0383576.1"/>
    <property type="molecule type" value="Genomic_DNA"/>
</dbReference>
<comment type="similarity">
    <text evidence="8 9">Belongs to the TonB-dependent receptor family.</text>
</comment>
<evidence type="ECO:0000256" key="8">
    <source>
        <dbReference type="PROSITE-ProRule" id="PRU01360"/>
    </source>
</evidence>
<keyword evidence="10" id="KW-0732">Signal</keyword>
<accession>A0ABS1BMP5</accession>
<keyword evidence="3 8" id="KW-1134">Transmembrane beta strand</keyword>
<protein>
    <submittedName>
        <fullName evidence="13">TonB-dependent receptor</fullName>
    </submittedName>
</protein>
<keyword evidence="13" id="KW-0675">Receptor</keyword>
<dbReference type="InterPro" id="IPR037066">
    <property type="entry name" value="Plug_dom_sf"/>
</dbReference>
<dbReference type="Gene3D" id="2.170.130.10">
    <property type="entry name" value="TonB-dependent receptor, plug domain"/>
    <property type="match status" value="1"/>
</dbReference>
<dbReference type="NCBIfam" id="TIGR04057">
    <property type="entry name" value="SusC_RagA_signa"/>
    <property type="match status" value="1"/>
</dbReference>
<dbReference type="NCBIfam" id="TIGR04056">
    <property type="entry name" value="OMP_RagA_SusC"/>
    <property type="match status" value="1"/>
</dbReference>
<evidence type="ECO:0000256" key="6">
    <source>
        <dbReference type="ARBA" id="ARBA00023136"/>
    </source>
</evidence>
<proteinExistence type="inferred from homology"/>
<evidence type="ECO:0000259" key="11">
    <source>
        <dbReference type="Pfam" id="PF00593"/>
    </source>
</evidence>
<dbReference type="InterPro" id="IPR000531">
    <property type="entry name" value="Beta-barrel_TonB"/>
</dbReference>
<keyword evidence="7 8" id="KW-0998">Cell outer membrane</keyword>
<evidence type="ECO:0000313" key="13">
    <source>
        <dbReference type="EMBL" id="MBK0383576.1"/>
    </source>
</evidence>
<evidence type="ECO:0000259" key="12">
    <source>
        <dbReference type="Pfam" id="PF07715"/>
    </source>
</evidence>
<name>A0ABS1BMP5_9SPHI</name>
<dbReference type="Pfam" id="PF07715">
    <property type="entry name" value="Plug"/>
    <property type="match status" value="1"/>
</dbReference>
<keyword evidence="14" id="KW-1185">Reference proteome</keyword>
<dbReference type="InterPro" id="IPR008969">
    <property type="entry name" value="CarboxyPept-like_regulatory"/>
</dbReference>
<comment type="subcellular location">
    <subcellularLocation>
        <location evidence="1 8">Cell outer membrane</location>
        <topology evidence="1 8">Multi-pass membrane protein</topology>
    </subcellularLocation>
</comment>
<dbReference type="InterPro" id="IPR039426">
    <property type="entry name" value="TonB-dep_rcpt-like"/>
</dbReference>
<gene>
    <name evidence="13" type="ORF">I5M32_11465</name>
</gene>
<dbReference type="Pfam" id="PF13715">
    <property type="entry name" value="CarbopepD_reg_2"/>
    <property type="match status" value="1"/>
</dbReference>
<evidence type="ECO:0000256" key="2">
    <source>
        <dbReference type="ARBA" id="ARBA00022448"/>
    </source>
</evidence>
<dbReference type="Pfam" id="PF00593">
    <property type="entry name" value="TonB_dep_Rec_b-barrel"/>
    <property type="match status" value="1"/>
</dbReference>
<dbReference type="InterPro" id="IPR023997">
    <property type="entry name" value="TonB-dep_OMP_SusC/RagA_CS"/>
</dbReference>
<sequence>MKQFYKRSLFILFSMVFCHLTCDAQVVSIRGVIREEASGETIPGASIRVKDGKITTISDIDGKFNLNGLKPSDALIITYIGYSDKTVPISQAKNGVLNISLSISSTRLEEVVVNVGYGQQRKSELTGSIGIIGADQMDKFSGGSVITSLQGKIAGLQVTTISGEPGAGASITLRGLSSINGASEPLIIIDGVPVNNDPYTAPIDNAGFSPLNDLNPSDIESIEVLKDAASASIYGSRASNGVILITTKRGVSTKAQFNVSLNSSMVNITRTIGVLNGPEFRSAYTDAIVNATGNYTTQIPLIDSLHPYYRNSIDWQNLAYQNTLQYKADLSVSGASVDKSMDYYISGSYRNLNPVVVGTNYTQASGSAKVNYKLNKTISGSSNLNVSNNNYSRQNSNIIGTYIRLFPVYNPYDPYTGDLVVTYPGGRLNPLAVAEYSTNDIDRTRYLLTQNLSFKITKGLEFKTKASYDYSFTESQYNVPPKLLVGSNSAPGGSYSPSKNTSFVNENTLNYTKTINKNHNINLLLGESYQEFDTKYLYLYGINPIDNTITTVGGYTTLSSFSQTESQYALASLFGRANYNYKYKYIFSGVLRADASSRFGSNNRTAYFPSISGAWRFTKENYFKNKSKWLSDGKLRVGYGITGNQNIGNYSSQGIYAKAGTYGLDYGITNTTLPNKDLKWERTKQFDTGVDLSFLESRINLTADFYIKNSYDLLFNVQIPSQTGYGSIPYNFGSLTNKGIDLELSGIILDKALSWKSTFTFGLNRNKVTSLPNNEDYNPNGYSLARVGQPVGVFYGYRSLGVYAKDADNVYKTNPDGSVIPYRKGSSNGPIYKGGDSIFQDVNGDGIIGLEDQQIIGDPTPDFFGGFQNTFNYKNFNFSFFINYVVGNDIYNKLRKDTDGGIYDTNYTTDVLRRWRQQGDVTDVPKLVKGDPMENNAISTHFIEDGSFIRLQNISLSYKLPSKTIKKFGFSAINLGLSVQNLLTFGTYQGYDPEVSSGNTALSFGVDNGAFPRTTSYNATLNLKF</sequence>
<reference evidence="13 14" key="1">
    <citation type="submission" date="2020-12" db="EMBL/GenBank/DDBJ databases">
        <title>Bacterial novel species Pedobacter sp. SD-b isolated from soil.</title>
        <authorList>
            <person name="Jung H.-Y."/>
        </authorList>
    </citation>
    <scope>NUCLEOTIDE SEQUENCE [LARGE SCALE GENOMIC DNA]</scope>
    <source>
        <strain evidence="13 14">SD-b</strain>
    </source>
</reference>
<dbReference type="InterPro" id="IPR036942">
    <property type="entry name" value="Beta-barrel_TonB_sf"/>
</dbReference>
<evidence type="ECO:0000256" key="10">
    <source>
        <dbReference type="SAM" id="SignalP"/>
    </source>
</evidence>
<evidence type="ECO:0000256" key="3">
    <source>
        <dbReference type="ARBA" id="ARBA00022452"/>
    </source>
</evidence>
<keyword evidence="2 8" id="KW-0813">Transport</keyword>
<dbReference type="PROSITE" id="PS52016">
    <property type="entry name" value="TONB_DEPENDENT_REC_3"/>
    <property type="match status" value="1"/>
</dbReference>
<dbReference type="SUPFAM" id="SSF56935">
    <property type="entry name" value="Porins"/>
    <property type="match status" value="1"/>
</dbReference>
<feature type="domain" description="TonB-dependent receptor plug" evidence="12">
    <location>
        <begin position="122"/>
        <end position="242"/>
    </location>
</feature>